<dbReference type="EMBL" id="CP130612">
    <property type="protein sequence ID" value="WKW12565.1"/>
    <property type="molecule type" value="Genomic_DNA"/>
</dbReference>
<keyword evidence="4" id="KW-1185">Reference proteome</keyword>
<dbReference type="KEGG" id="pspc:Strain318_001860"/>
<dbReference type="Proteomes" id="UP001229955">
    <property type="component" value="Chromosome"/>
</dbReference>
<name>A0AA49JUX6_9BACT</name>
<accession>A0AA49JUX6</accession>
<feature type="region of interest" description="Disordered" evidence="1">
    <location>
        <begin position="65"/>
        <end position="86"/>
    </location>
</feature>
<dbReference type="RefSeq" id="WP_367885444.1">
    <property type="nucleotide sequence ID" value="NZ_CP130612.1"/>
</dbReference>
<evidence type="ECO:0000313" key="2">
    <source>
        <dbReference type="EMBL" id="WKW12565.1"/>
    </source>
</evidence>
<gene>
    <name evidence="2" type="ORF">Strain138_001861</name>
    <name evidence="3" type="ORF">Strain318_001860</name>
</gene>
<evidence type="ECO:0000313" key="3">
    <source>
        <dbReference type="EMBL" id="WKW15472.1"/>
    </source>
</evidence>
<organism evidence="2">
    <name type="scientific">Pseudogemmatithrix spongiicola</name>
    <dbReference type="NCBI Taxonomy" id="3062599"/>
    <lineage>
        <taxon>Bacteria</taxon>
        <taxon>Pseudomonadati</taxon>
        <taxon>Gemmatimonadota</taxon>
        <taxon>Gemmatimonadia</taxon>
        <taxon>Gemmatimonadales</taxon>
        <taxon>Gemmatimonadaceae</taxon>
        <taxon>Pseudogemmatithrix</taxon>
    </lineage>
</organism>
<evidence type="ECO:0000313" key="4">
    <source>
        <dbReference type="Proteomes" id="UP001229955"/>
    </source>
</evidence>
<proteinExistence type="predicted"/>
<sequence>MPRALTIHRIVVPPADRAKFFERLREKERHYTAMGCRYWVFEEQQLAGAFVEFCEADSAQSLSAAHAAAPETPRDPSRIYTQVELS</sequence>
<accession>A0AA49K0F2</accession>
<reference evidence="2" key="1">
    <citation type="submission" date="2023-07" db="EMBL/GenBank/DDBJ databases">
        <authorList>
            <person name="Haufschild T."/>
            <person name="Kallscheuer N."/>
            <person name="Hammer J."/>
            <person name="Kohn T."/>
            <person name="Kabuu M."/>
            <person name="Jogler M."/>
            <person name="Wohfarth N."/>
            <person name="Heuer A."/>
            <person name="Rohde M."/>
            <person name="van Teeseling M.C.F."/>
            <person name="Jogler C."/>
        </authorList>
    </citation>
    <scope>NUCLEOTIDE SEQUENCE</scope>
    <source>
        <strain evidence="2">Strain 138</strain>
        <strain evidence="3">Strain 318</strain>
    </source>
</reference>
<protein>
    <submittedName>
        <fullName evidence="2">Uncharacterized protein</fullName>
    </submittedName>
</protein>
<evidence type="ECO:0000256" key="1">
    <source>
        <dbReference type="SAM" id="MobiDB-lite"/>
    </source>
</evidence>
<dbReference type="AlphaFoldDB" id="A0AA49JUX6"/>
<dbReference type="EMBL" id="CP130613">
    <property type="protein sequence ID" value="WKW15472.1"/>
    <property type="molecule type" value="Genomic_DNA"/>
</dbReference>